<name>A0A9W6F429_9CHLO</name>
<dbReference type="GO" id="GO:0004386">
    <property type="term" value="F:helicase activity"/>
    <property type="evidence" value="ECO:0007669"/>
    <property type="project" value="UniProtKB-KW"/>
</dbReference>
<dbReference type="InterPro" id="IPR000330">
    <property type="entry name" value="SNF2_N"/>
</dbReference>
<evidence type="ECO:0000256" key="7">
    <source>
        <dbReference type="ARBA" id="ARBA00022833"/>
    </source>
</evidence>
<dbReference type="Proteomes" id="UP001165080">
    <property type="component" value="Unassembled WGS sequence"/>
</dbReference>
<evidence type="ECO:0000259" key="14">
    <source>
        <dbReference type="PROSITE" id="PS50016"/>
    </source>
</evidence>
<feature type="region of interest" description="Disordered" evidence="13">
    <location>
        <begin position="366"/>
        <end position="399"/>
    </location>
</feature>
<organism evidence="17 18">
    <name type="scientific">Pleodorina starrii</name>
    <dbReference type="NCBI Taxonomy" id="330485"/>
    <lineage>
        <taxon>Eukaryota</taxon>
        <taxon>Viridiplantae</taxon>
        <taxon>Chlorophyta</taxon>
        <taxon>core chlorophytes</taxon>
        <taxon>Chlorophyceae</taxon>
        <taxon>CS clade</taxon>
        <taxon>Chlamydomonadales</taxon>
        <taxon>Volvocaceae</taxon>
        <taxon>Pleodorina</taxon>
    </lineage>
</organism>
<feature type="domain" description="PHD-type" evidence="14">
    <location>
        <begin position="1183"/>
        <end position="1233"/>
    </location>
</feature>
<evidence type="ECO:0000259" key="15">
    <source>
        <dbReference type="PROSITE" id="PS51192"/>
    </source>
</evidence>
<evidence type="ECO:0000256" key="9">
    <source>
        <dbReference type="ARBA" id="ARBA00022853"/>
    </source>
</evidence>
<dbReference type="PROSITE" id="PS50016">
    <property type="entry name" value="ZF_PHD_2"/>
    <property type="match status" value="1"/>
</dbReference>
<feature type="compositionally biased region" description="Acidic residues" evidence="13">
    <location>
        <begin position="275"/>
        <end position="287"/>
    </location>
</feature>
<reference evidence="17 18" key="1">
    <citation type="journal article" date="2023" name="Commun. Biol.">
        <title>Reorganization of the ancestral sex-determining regions during the evolution of trioecy in Pleodorina starrii.</title>
        <authorList>
            <person name="Takahashi K."/>
            <person name="Suzuki S."/>
            <person name="Kawai-Toyooka H."/>
            <person name="Yamamoto K."/>
            <person name="Hamaji T."/>
            <person name="Ootsuki R."/>
            <person name="Yamaguchi H."/>
            <person name="Kawachi M."/>
            <person name="Higashiyama T."/>
            <person name="Nozaki H."/>
        </authorList>
    </citation>
    <scope>NUCLEOTIDE SEQUENCE [LARGE SCALE GENOMIC DNA]</scope>
    <source>
        <strain evidence="17 18">NIES-4479</strain>
    </source>
</reference>
<dbReference type="Pfam" id="PF05641">
    <property type="entry name" value="Agenet"/>
    <property type="match status" value="1"/>
</dbReference>
<feature type="region of interest" description="Disordered" evidence="13">
    <location>
        <begin position="1014"/>
        <end position="1033"/>
    </location>
</feature>
<dbReference type="InterPro" id="IPR049730">
    <property type="entry name" value="SNF2/RAD54-like_C"/>
</dbReference>
<dbReference type="SUPFAM" id="SSF57903">
    <property type="entry name" value="FYVE/PHD zinc finger"/>
    <property type="match status" value="1"/>
</dbReference>
<dbReference type="SMART" id="SM00487">
    <property type="entry name" value="DEXDc"/>
    <property type="match status" value="1"/>
</dbReference>
<keyword evidence="2" id="KW-0479">Metal-binding</keyword>
<feature type="region of interest" description="Disordered" evidence="13">
    <location>
        <begin position="160"/>
        <end position="323"/>
    </location>
</feature>
<dbReference type="OrthoDB" id="1899296at2759"/>
<feature type="compositionally biased region" description="Low complexity" evidence="13">
    <location>
        <begin position="221"/>
        <end position="238"/>
    </location>
</feature>
<feature type="domain" description="Helicase ATP-binding" evidence="15">
    <location>
        <begin position="487"/>
        <end position="657"/>
    </location>
</feature>
<feature type="domain" description="Helicase C-terminal" evidence="16">
    <location>
        <begin position="805"/>
        <end position="964"/>
    </location>
</feature>
<dbReference type="InterPro" id="IPR027417">
    <property type="entry name" value="P-loop_NTPase"/>
</dbReference>
<evidence type="ECO:0000256" key="1">
    <source>
        <dbReference type="ARBA" id="ARBA00004123"/>
    </source>
</evidence>
<dbReference type="GO" id="GO:0016787">
    <property type="term" value="F:hydrolase activity"/>
    <property type="evidence" value="ECO:0007669"/>
    <property type="project" value="UniProtKB-KW"/>
</dbReference>
<dbReference type="Gene3D" id="3.30.40.10">
    <property type="entry name" value="Zinc/RING finger domain, C3HC4 (zinc finger)"/>
    <property type="match status" value="1"/>
</dbReference>
<evidence type="ECO:0000256" key="4">
    <source>
        <dbReference type="ARBA" id="ARBA00022771"/>
    </source>
</evidence>
<evidence type="ECO:0000313" key="17">
    <source>
        <dbReference type="EMBL" id="GLC55768.1"/>
    </source>
</evidence>
<dbReference type="GO" id="GO:0003677">
    <property type="term" value="F:DNA binding"/>
    <property type="evidence" value="ECO:0007669"/>
    <property type="project" value="UniProtKB-KW"/>
</dbReference>
<evidence type="ECO:0000256" key="10">
    <source>
        <dbReference type="ARBA" id="ARBA00023125"/>
    </source>
</evidence>
<keyword evidence="18" id="KW-1185">Reference proteome</keyword>
<evidence type="ECO:0000256" key="13">
    <source>
        <dbReference type="SAM" id="MobiDB-lite"/>
    </source>
</evidence>
<dbReference type="FunFam" id="3.40.50.10810:FF:000005">
    <property type="entry name" value="Photoperiod-independent early flowering 1"/>
    <property type="match status" value="1"/>
</dbReference>
<evidence type="ECO:0000313" key="18">
    <source>
        <dbReference type="Proteomes" id="UP001165080"/>
    </source>
</evidence>
<comment type="subcellular location">
    <subcellularLocation>
        <location evidence="1">Nucleus</location>
    </subcellularLocation>
</comment>
<keyword evidence="8" id="KW-0067">ATP-binding</keyword>
<keyword evidence="10" id="KW-0238">DNA-binding</keyword>
<evidence type="ECO:0000256" key="5">
    <source>
        <dbReference type="ARBA" id="ARBA00022801"/>
    </source>
</evidence>
<keyword evidence="7" id="KW-0862">Zinc</keyword>
<dbReference type="InterPro" id="IPR013083">
    <property type="entry name" value="Znf_RING/FYVE/PHD"/>
</dbReference>
<accession>A0A9W6F429</accession>
<evidence type="ECO:0000256" key="2">
    <source>
        <dbReference type="ARBA" id="ARBA00022723"/>
    </source>
</evidence>
<keyword evidence="3" id="KW-0547">Nucleotide-binding</keyword>
<evidence type="ECO:0000256" key="8">
    <source>
        <dbReference type="ARBA" id="ARBA00022840"/>
    </source>
</evidence>
<dbReference type="Pfam" id="PF00628">
    <property type="entry name" value="PHD"/>
    <property type="match status" value="1"/>
</dbReference>
<evidence type="ECO:0000256" key="6">
    <source>
        <dbReference type="ARBA" id="ARBA00022806"/>
    </source>
</evidence>
<keyword evidence="11" id="KW-0539">Nucleus</keyword>
<feature type="compositionally biased region" description="Low complexity" evidence="13">
    <location>
        <begin position="1311"/>
        <end position="1320"/>
    </location>
</feature>
<dbReference type="InterPro" id="IPR014001">
    <property type="entry name" value="Helicase_ATP-bd"/>
</dbReference>
<evidence type="ECO:0000256" key="3">
    <source>
        <dbReference type="ARBA" id="ARBA00022741"/>
    </source>
</evidence>
<comment type="caution">
    <text evidence="17">The sequence shown here is derived from an EMBL/GenBank/DDBJ whole genome shotgun (WGS) entry which is preliminary data.</text>
</comment>
<evidence type="ECO:0000256" key="12">
    <source>
        <dbReference type="PROSITE-ProRule" id="PRU00146"/>
    </source>
</evidence>
<feature type="compositionally biased region" description="Basic and acidic residues" evidence="13">
    <location>
        <begin position="262"/>
        <end position="271"/>
    </location>
</feature>
<dbReference type="PANTHER" id="PTHR10799">
    <property type="entry name" value="SNF2/RAD54 HELICASE FAMILY"/>
    <property type="match status" value="1"/>
</dbReference>
<dbReference type="CDD" id="cd20405">
    <property type="entry name" value="Tudor_Agenet_AtDUF_rpt1_3"/>
    <property type="match status" value="1"/>
</dbReference>
<keyword evidence="6" id="KW-0347">Helicase</keyword>
<dbReference type="SMART" id="SM00490">
    <property type="entry name" value="HELICc"/>
    <property type="match status" value="1"/>
</dbReference>
<feature type="compositionally biased region" description="Basic and acidic residues" evidence="13">
    <location>
        <begin position="1014"/>
        <end position="1024"/>
    </location>
</feature>
<dbReference type="CDD" id="cd18793">
    <property type="entry name" value="SF2_C_SNF"/>
    <property type="match status" value="1"/>
</dbReference>
<dbReference type="Pfam" id="PF00176">
    <property type="entry name" value="SNF2-rel_dom"/>
    <property type="match status" value="1"/>
</dbReference>
<dbReference type="InterPro" id="IPR038718">
    <property type="entry name" value="SNF2-like_sf"/>
</dbReference>
<keyword evidence="4 12" id="KW-0863">Zinc-finger</keyword>
<dbReference type="Pfam" id="PF00271">
    <property type="entry name" value="Helicase_C"/>
    <property type="match status" value="1"/>
</dbReference>
<dbReference type="GO" id="GO:0005634">
    <property type="term" value="C:nucleus"/>
    <property type="evidence" value="ECO:0007669"/>
    <property type="project" value="UniProtKB-SubCell"/>
</dbReference>
<dbReference type="PROSITE" id="PS51194">
    <property type="entry name" value="HELICASE_CTER"/>
    <property type="match status" value="1"/>
</dbReference>
<dbReference type="InterPro" id="IPR008395">
    <property type="entry name" value="Agenet-like_dom"/>
</dbReference>
<dbReference type="Gene3D" id="3.40.50.300">
    <property type="entry name" value="P-loop containing nucleotide triphosphate hydrolases"/>
    <property type="match status" value="1"/>
</dbReference>
<dbReference type="InterPro" id="IPR001650">
    <property type="entry name" value="Helicase_C-like"/>
</dbReference>
<feature type="region of interest" description="Disordered" evidence="13">
    <location>
        <begin position="1307"/>
        <end position="1351"/>
    </location>
</feature>
<dbReference type="InterPro" id="IPR001965">
    <property type="entry name" value="Znf_PHD"/>
</dbReference>
<dbReference type="SUPFAM" id="SSF52540">
    <property type="entry name" value="P-loop containing nucleoside triphosphate hydrolases"/>
    <property type="match status" value="2"/>
</dbReference>
<protein>
    <submittedName>
        <fullName evidence="17">Uncharacterized protein</fullName>
    </submittedName>
</protein>
<evidence type="ECO:0000256" key="11">
    <source>
        <dbReference type="ARBA" id="ARBA00023242"/>
    </source>
</evidence>
<dbReference type="Gene3D" id="3.40.50.10810">
    <property type="entry name" value="Tandem AAA-ATPase domain"/>
    <property type="match status" value="1"/>
</dbReference>
<dbReference type="GO" id="GO:0006325">
    <property type="term" value="P:chromatin organization"/>
    <property type="evidence" value="ECO:0007669"/>
    <property type="project" value="UniProtKB-KW"/>
</dbReference>
<dbReference type="SMART" id="SM00249">
    <property type="entry name" value="PHD"/>
    <property type="match status" value="1"/>
</dbReference>
<dbReference type="GO" id="GO:0008270">
    <property type="term" value="F:zinc ion binding"/>
    <property type="evidence" value="ECO:0007669"/>
    <property type="project" value="UniProtKB-KW"/>
</dbReference>
<sequence length="1351" mass="149729">MASYVLIQNQVIEVFGDEDEGFPDCWFGAFVIELVSKDEALVQYSEFLDDKDGLPLRETVPLERIRPAPQAELAHFESMKDVRVGFPVESYYDDCWWRGIVTSIHPAGVRWEDNSGNNMFVRDHRLLRPSVELVKGCWRRVVPTPSELTELGIDSKKATAARQALRSAPPLPLGQPRLRSSAGGAAPAAAAAAAQLLPSQTGKPLLSPLRRRQGGGGGGTTPRAGTSAAGTSAAATSARRLERELDGGEPMPGAEPAAERQLPGEKRRREPSSPAEEESESDEDVIASEDKDRDDEAAAGPSRGRPPKAAGAAAAETARITRPRREGMNRVVYVNGHPVLKENMYGLHDEDTMKWQRDFKTGQASMEGLDLEPRQPRVLAPKPPAQTEKPKPAKQHPPEFQARLDHNAAIRRDSKVSELSRARYLVKHLDKLRPFITPQVEAQLRAAASSAARQQQQPGGAEPVTQQPDEILATLREYQQEGLAWLVEQSDRGVNAILADEMGLGKTLQTITFLAYLKFVRRVEGPHLIVVPLSVLSSWMSEFKRWCPSMRVIRLHCTDPDERKRLVREVLGNPASFDVAVTTYDMVNSQHFGNCLKHHLVWRYLVLDEGHKVKNEKTKVSHGMAHIARQQVLMLTGTPVQNNLHELFALLNFLYPDIFTDPSRFDEAFNLSKGKVDARELEAAHHLLRPFMLRRLKEEVEVSLPPKLETRIQCPLAHMQTFWYRRLLLKDCKLLQEMEATDAQDAKKAASAPSEGSDWKKAMNLLMQLRKVCNHPFMFKDAEPHFDSDAPPPEELVTGSGKMMVLDRLLDRLQERGHRVVLFSQFNIMLDIIEDYLSTKGLNYRRLDGSTNRIQRMVDMQQFNKPGSDIFIYILCTRAGGLGVNLQTADTCILFDSDWNPQWDLQAMARVHRIGQTRPVHVYRLVTGGTVEERIQGRAEAKLYLDQMVNRGSTSNAEQLEGLTTGEVLSMLRFGADRIFQNEEGAMPSDAELDAIMDRSRMVADAEAAKVKEEEEALKVKEEEGGSAAAGVGPEAGAGAALAADGAGTMLDVSPGAGAAAGAGGSGSGNGSSGGAALLEHKQSALAFDAEAPPVDTFMFQGMDFRALRSTAARDSMRDIASEFWEHKRERKARLVEVDGYQVLRDNNYTMQEGMLHYPGQQRNKGPGRPKKMQRAGVDYDHMDYCLICWDGGELLCCDHCPAAFHAACLGFDEKQAREAEKRNWTCPHHRCDTCDRNTAKAGGLLFRCEMCSNSYCEDDLPAGYHMVGECELFKSLGQRHPRQACFIHCSDRCKELSQELQPRIQACTPGNKGAGSKNKGAGRRTKGSGPSSKDTGPGKRPRVTPARLLL</sequence>
<feature type="compositionally biased region" description="Low complexity" evidence="13">
    <location>
        <begin position="181"/>
        <end position="200"/>
    </location>
</feature>
<evidence type="ECO:0000259" key="16">
    <source>
        <dbReference type="PROSITE" id="PS51194"/>
    </source>
</evidence>
<dbReference type="InterPro" id="IPR019787">
    <property type="entry name" value="Znf_PHD-finger"/>
</dbReference>
<keyword evidence="9" id="KW-0156">Chromatin regulator</keyword>
<dbReference type="GO" id="GO:0005524">
    <property type="term" value="F:ATP binding"/>
    <property type="evidence" value="ECO:0007669"/>
    <property type="project" value="UniProtKB-KW"/>
</dbReference>
<dbReference type="PROSITE" id="PS51192">
    <property type="entry name" value="HELICASE_ATP_BIND_1"/>
    <property type="match status" value="1"/>
</dbReference>
<dbReference type="EMBL" id="BRXU01000014">
    <property type="protein sequence ID" value="GLC55768.1"/>
    <property type="molecule type" value="Genomic_DNA"/>
</dbReference>
<gene>
    <name evidence="17" type="primary">PLEST009937</name>
    <name evidence="17" type="ORF">PLESTB_001026800</name>
</gene>
<dbReference type="InterPro" id="IPR011011">
    <property type="entry name" value="Znf_FYVE_PHD"/>
</dbReference>
<proteinExistence type="predicted"/>
<feature type="compositionally biased region" description="Low complexity" evidence="13">
    <location>
        <begin position="298"/>
        <end position="320"/>
    </location>
</feature>
<keyword evidence="5" id="KW-0378">Hydrolase</keyword>